<evidence type="ECO:0000313" key="2">
    <source>
        <dbReference type="EMBL" id="NYJ05605.1"/>
    </source>
</evidence>
<dbReference type="EMBL" id="JACBZT010000001">
    <property type="protein sequence ID" value="NYJ05605.1"/>
    <property type="molecule type" value="Genomic_DNA"/>
</dbReference>
<dbReference type="AlphaFoldDB" id="A0A853CC66"/>
<feature type="transmembrane region" description="Helical" evidence="1">
    <location>
        <begin position="6"/>
        <end position="31"/>
    </location>
</feature>
<dbReference type="Proteomes" id="UP000541969">
    <property type="component" value="Unassembled WGS sequence"/>
</dbReference>
<protein>
    <submittedName>
        <fullName evidence="2">Uncharacterized protein</fullName>
    </submittedName>
</protein>
<evidence type="ECO:0000313" key="3">
    <source>
        <dbReference type="Proteomes" id="UP000541969"/>
    </source>
</evidence>
<proteinExistence type="predicted"/>
<keyword evidence="1" id="KW-1133">Transmembrane helix</keyword>
<organism evidence="2 3">
    <name type="scientific">Petropleomorpha daqingensis</name>
    <dbReference type="NCBI Taxonomy" id="2026353"/>
    <lineage>
        <taxon>Bacteria</taxon>
        <taxon>Bacillati</taxon>
        <taxon>Actinomycetota</taxon>
        <taxon>Actinomycetes</taxon>
        <taxon>Geodermatophilales</taxon>
        <taxon>Geodermatophilaceae</taxon>
        <taxon>Petropleomorpha</taxon>
    </lineage>
</organism>
<comment type="caution">
    <text evidence="2">The sequence shown here is derived from an EMBL/GenBank/DDBJ whole genome shotgun (WGS) entry which is preliminary data.</text>
</comment>
<keyword evidence="1" id="KW-0472">Membrane</keyword>
<reference evidence="2 3" key="1">
    <citation type="submission" date="2020-07" db="EMBL/GenBank/DDBJ databases">
        <title>Sequencing the genomes of 1000 actinobacteria strains.</title>
        <authorList>
            <person name="Klenk H.-P."/>
        </authorList>
    </citation>
    <scope>NUCLEOTIDE SEQUENCE [LARGE SCALE GENOMIC DNA]</scope>
    <source>
        <strain evidence="2 3">DSM 104001</strain>
    </source>
</reference>
<sequence>MNTVGGTGPVLVIVVVAVLLVLVGAAVAAWLTGRRRR</sequence>
<name>A0A853CC66_9ACTN</name>
<evidence type="ECO:0000256" key="1">
    <source>
        <dbReference type="SAM" id="Phobius"/>
    </source>
</evidence>
<gene>
    <name evidence="2" type="ORF">GGQ55_001883</name>
</gene>
<keyword evidence="3" id="KW-1185">Reference proteome</keyword>
<accession>A0A853CC66</accession>
<keyword evidence="1" id="KW-0812">Transmembrane</keyword>